<keyword evidence="4" id="KW-1003">Cell membrane</keyword>
<keyword evidence="6" id="KW-0547">Nucleotide-binding</keyword>
<dbReference type="AlphaFoldDB" id="A0A6J4VSS0"/>
<dbReference type="GO" id="GO:0005886">
    <property type="term" value="C:plasma membrane"/>
    <property type="evidence" value="ECO:0007669"/>
    <property type="project" value="UniProtKB-SubCell"/>
</dbReference>
<evidence type="ECO:0000259" key="10">
    <source>
        <dbReference type="PROSITE" id="PS50893"/>
    </source>
</evidence>
<dbReference type="SUPFAM" id="SSF52540">
    <property type="entry name" value="P-loop containing nucleoside triphosphate hydrolases"/>
    <property type="match status" value="1"/>
</dbReference>
<dbReference type="PROSITE" id="PS50893">
    <property type="entry name" value="ABC_TRANSPORTER_2"/>
    <property type="match status" value="1"/>
</dbReference>
<evidence type="ECO:0000256" key="7">
    <source>
        <dbReference type="ARBA" id="ARBA00022840"/>
    </source>
</evidence>
<dbReference type="SMART" id="SM00382">
    <property type="entry name" value="AAA"/>
    <property type="match status" value="1"/>
</dbReference>
<proteinExistence type="inferred from homology"/>
<dbReference type="Gene3D" id="3.40.50.300">
    <property type="entry name" value="P-loop containing nucleotide triphosphate hydrolases"/>
    <property type="match status" value="1"/>
</dbReference>
<dbReference type="GO" id="GO:0015833">
    <property type="term" value="P:peptide transport"/>
    <property type="evidence" value="ECO:0007669"/>
    <property type="project" value="InterPro"/>
</dbReference>
<evidence type="ECO:0000256" key="8">
    <source>
        <dbReference type="ARBA" id="ARBA00022967"/>
    </source>
</evidence>
<feature type="domain" description="ABC transporter" evidence="10">
    <location>
        <begin position="5"/>
        <end position="269"/>
    </location>
</feature>
<accession>A0A6J4VSS0</accession>
<dbReference type="InterPro" id="IPR003593">
    <property type="entry name" value="AAA+_ATPase"/>
</dbReference>
<dbReference type="InterPro" id="IPR017871">
    <property type="entry name" value="ABC_transporter-like_CS"/>
</dbReference>
<dbReference type="GO" id="GO:0016887">
    <property type="term" value="F:ATP hydrolysis activity"/>
    <property type="evidence" value="ECO:0007669"/>
    <property type="project" value="InterPro"/>
</dbReference>
<dbReference type="PANTHER" id="PTHR43297">
    <property type="entry name" value="OLIGOPEPTIDE TRANSPORT ATP-BINDING PROTEIN APPD"/>
    <property type="match status" value="1"/>
</dbReference>
<name>A0A6J4VSS0_9BACT</name>
<dbReference type="InterPro" id="IPR003439">
    <property type="entry name" value="ABC_transporter-like_ATP-bd"/>
</dbReference>
<evidence type="ECO:0000256" key="5">
    <source>
        <dbReference type="ARBA" id="ARBA00022519"/>
    </source>
</evidence>
<evidence type="ECO:0000256" key="4">
    <source>
        <dbReference type="ARBA" id="ARBA00022475"/>
    </source>
</evidence>
<keyword evidence="8" id="KW-1278">Translocase</keyword>
<evidence type="ECO:0000256" key="1">
    <source>
        <dbReference type="ARBA" id="ARBA00004417"/>
    </source>
</evidence>
<dbReference type="Pfam" id="PF08352">
    <property type="entry name" value="oligo_HPY"/>
    <property type="match status" value="1"/>
</dbReference>
<dbReference type="PROSITE" id="PS00211">
    <property type="entry name" value="ABC_TRANSPORTER_1"/>
    <property type="match status" value="1"/>
</dbReference>
<feature type="non-terminal residue" evidence="11">
    <location>
        <position position="1"/>
    </location>
</feature>
<evidence type="ECO:0000313" key="11">
    <source>
        <dbReference type="EMBL" id="CAA9587749.1"/>
    </source>
</evidence>
<evidence type="ECO:0000256" key="3">
    <source>
        <dbReference type="ARBA" id="ARBA00022448"/>
    </source>
</evidence>
<evidence type="ECO:0000256" key="6">
    <source>
        <dbReference type="ARBA" id="ARBA00022741"/>
    </source>
</evidence>
<evidence type="ECO:0000256" key="2">
    <source>
        <dbReference type="ARBA" id="ARBA00005417"/>
    </source>
</evidence>
<protein>
    <submittedName>
        <fullName evidence="11">Oligopeptide transport ATP-binding protein OppD</fullName>
    </submittedName>
</protein>
<reference evidence="11" key="1">
    <citation type="submission" date="2020-02" db="EMBL/GenBank/DDBJ databases">
        <authorList>
            <person name="Meier V. D."/>
        </authorList>
    </citation>
    <scope>NUCLEOTIDE SEQUENCE</scope>
    <source>
        <strain evidence="11">AVDCRST_MAG88</strain>
    </source>
</reference>
<dbReference type="PANTHER" id="PTHR43297:SF14">
    <property type="entry name" value="ATPASE AAA-TYPE CORE DOMAIN-CONTAINING PROTEIN"/>
    <property type="match status" value="1"/>
</dbReference>
<dbReference type="CDD" id="cd03257">
    <property type="entry name" value="ABC_NikE_OppD_transporters"/>
    <property type="match status" value="1"/>
</dbReference>
<organism evidence="11">
    <name type="scientific">uncultured Thermomicrobiales bacterium</name>
    <dbReference type="NCBI Taxonomy" id="1645740"/>
    <lineage>
        <taxon>Bacteria</taxon>
        <taxon>Pseudomonadati</taxon>
        <taxon>Thermomicrobiota</taxon>
        <taxon>Thermomicrobia</taxon>
        <taxon>Thermomicrobiales</taxon>
        <taxon>environmental samples</taxon>
    </lineage>
</organism>
<sequence length="344" mass="37710">ALLEIRGLKTHFFLDEGVVKAVDGVDLTIRRGRTLCVVGESGCGKSITARSILQIVSPPGRIVDGEILFHRHVAAEKGGLPRTETVDLATMNPRGAQIRAIRGKDISMIFQEPMTSLGPVHTIGNQIMETILLHLPVSKEEAHQRAVDVLRKVGIPRPEQRVDAYPFQLSGGMRQRAMIAMALACEPSLLIADEPTTALDVTTQAQILDLMRELQRDMGMSVMFITHDLGVVAEIADDVAVMYLGIVAEQGDVDSIFHAPKHPYTRALLHSIPRLGAERGGRLASIRGIVPDPYNRPIGCPYHTRCDDFMPGRCDMIMPQPVMAGGQEVRCLLYGGETQRERSA</sequence>
<dbReference type="GO" id="GO:0005524">
    <property type="term" value="F:ATP binding"/>
    <property type="evidence" value="ECO:0007669"/>
    <property type="project" value="UniProtKB-KW"/>
</dbReference>
<keyword evidence="5" id="KW-0997">Cell inner membrane</keyword>
<keyword evidence="7 11" id="KW-0067">ATP-binding</keyword>
<dbReference type="Pfam" id="PF00005">
    <property type="entry name" value="ABC_tran"/>
    <property type="match status" value="1"/>
</dbReference>
<dbReference type="InterPro" id="IPR013563">
    <property type="entry name" value="Oligopep_ABC_C"/>
</dbReference>
<dbReference type="EMBL" id="CADCWM010001063">
    <property type="protein sequence ID" value="CAA9587749.1"/>
    <property type="molecule type" value="Genomic_DNA"/>
</dbReference>
<comment type="similarity">
    <text evidence="2">Belongs to the ABC transporter superfamily.</text>
</comment>
<evidence type="ECO:0000256" key="9">
    <source>
        <dbReference type="ARBA" id="ARBA00023136"/>
    </source>
</evidence>
<keyword evidence="3" id="KW-0813">Transport</keyword>
<gene>
    <name evidence="11" type="ORF">AVDCRST_MAG88-4258</name>
</gene>
<dbReference type="FunFam" id="3.40.50.300:FF:000016">
    <property type="entry name" value="Oligopeptide ABC transporter ATP-binding component"/>
    <property type="match status" value="1"/>
</dbReference>
<dbReference type="NCBIfam" id="TIGR01727">
    <property type="entry name" value="oligo_HPY"/>
    <property type="match status" value="1"/>
</dbReference>
<comment type="subcellular location">
    <subcellularLocation>
        <location evidence="1">Cell inner membrane</location>
        <topology evidence="1">Peripheral membrane protein</topology>
    </subcellularLocation>
</comment>
<keyword evidence="9" id="KW-0472">Membrane</keyword>
<dbReference type="InterPro" id="IPR027417">
    <property type="entry name" value="P-loop_NTPase"/>
</dbReference>
<dbReference type="InterPro" id="IPR050388">
    <property type="entry name" value="ABC_Ni/Peptide_Import"/>
</dbReference>